<dbReference type="SUPFAM" id="SSF52151">
    <property type="entry name" value="FabD/lysophospholipase-like"/>
    <property type="match status" value="1"/>
</dbReference>
<protein>
    <recommendedName>
        <fullName evidence="1">Reverse transcriptase domain-containing protein</fullName>
    </recommendedName>
</protein>
<proteinExistence type="predicted"/>
<dbReference type="Proteomes" id="UP001186944">
    <property type="component" value="Unassembled WGS sequence"/>
</dbReference>
<sequence>MFNFQIDNIFVVFGGKVFQQIVGIPMGTNCAPLLANIFLYLYEAELIYSVVSEGKKFLASDFNFTYRYIDDLLSINNLKFTDYLSSIYPSELEVKETTETNDSASYLDIMLSYDTDGHMNTSLYDKRDDFNISITNVPFLSSNIPSPSACGVFISQLIRYARASTKYRNFILRARRLSDKVLSQGYVCGRLTSSLSLLRQCEELCDGEMMATRDRKQRMTNFFGKVVGEDQPIQAKNEVRLAQTWAEDHKAKFPPVPKFDETQPVKKLYILEDENDPLCPVIMHFVLINRDFKIFSSPGVKRETRSDVRYAEFDLFEDKSCPYNCTNFKYTNAEFDKLSELVRFIVLNHEDEIKKQIKKVYGRRAKTT</sequence>
<gene>
    <name evidence="2" type="ORF">FSP39_016026</name>
</gene>
<dbReference type="AlphaFoldDB" id="A0AA89BUZ1"/>
<comment type="caution">
    <text evidence="2">The sequence shown here is derived from an EMBL/GenBank/DDBJ whole genome shotgun (WGS) entry which is preliminary data.</text>
</comment>
<evidence type="ECO:0000313" key="3">
    <source>
        <dbReference type="Proteomes" id="UP001186944"/>
    </source>
</evidence>
<evidence type="ECO:0000259" key="1">
    <source>
        <dbReference type="PROSITE" id="PS50878"/>
    </source>
</evidence>
<dbReference type="InterPro" id="IPR016035">
    <property type="entry name" value="Acyl_Trfase/lysoPLipase"/>
</dbReference>
<dbReference type="PANTHER" id="PTHR21301">
    <property type="entry name" value="REVERSE TRANSCRIPTASE"/>
    <property type="match status" value="1"/>
</dbReference>
<dbReference type="PROSITE" id="PS50878">
    <property type="entry name" value="RT_POL"/>
    <property type="match status" value="1"/>
</dbReference>
<reference evidence="2" key="1">
    <citation type="submission" date="2019-08" db="EMBL/GenBank/DDBJ databases">
        <title>The improved chromosome-level genome for the pearl oyster Pinctada fucata martensii using PacBio sequencing and Hi-C.</title>
        <authorList>
            <person name="Zheng Z."/>
        </authorList>
    </citation>
    <scope>NUCLEOTIDE SEQUENCE</scope>
    <source>
        <strain evidence="2">ZZ-2019</strain>
        <tissue evidence="2">Adductor muscle</tissue>
    </source>
</reference>
<dbReference type="EMBL" id="VSWD01000008">
    <property type="protein sequence ID" value="KAK3095551.1"/>
    <property type="molecule type" value="Genomic_DNA"/>
</dbReference>
<name>A0AA89BUZ1_PINIB</name>
<accession>A0AA89BUZ1</accession>
<dbReference type="InterPro" id="IPR000477">
    <property type="entry name" value="RT_dom"/>
</dbReference>
<dbReference type="PANTHER" id="PTHR21301:SF10">
    <property type="entry name" value="REVERSE TRANSCRIPTASE DOMAIN-CONTAINING PROTEIN"/>
    <property type="match status" value="1"/>
</dbReference>
<organism evidence="2 3">
    <name type="scientific">Pinctada imbricata</name>
    <name type="common">Atlantic pearl-oyster</name>
    <name type="synonym">Pinctada martensii</name>
    <dbReference type="NCBI Taxonomy" id="66713"/>
    <lineage>
        <taxon>Eukaryota</taxon>
        <taxon>Metazoa</taxon>
        <taxon>Spiralia</taxon>
        <taxon>Lophotrochozoa</taxon>
        <taxon>Mollusca</taxon>
        <taxon>Bivalvia</taxon>
        <taxon>Autobranchia</taxon>
        <taxon>Pteriomorphia</taxon>
        <taxon>Pterioida</taxon>
        <taxon>Pterioidea</taxon>
        <taxon>Pteriidae</taxon>
        <taxon>Pinctada</taxon>
    </lineage>
</organism>
<keyword evidence="3" id="KW-1185">Reference proteome</keyword>
<feature type="domain" description="Reverse transcriptase" evidence="1">
    <location>
        <begin position="1"/>
        <end position="144"/>
    </location>
</feature>
<dbReference type="Gene3D" id="3.40.1090.10">
    <property type="entry name" value="Cytosolic phospholipase A2 catalytic domain"/>
    <property type="match status" value="1"/>
</dbReference>
<evidence type="ECO:0000313" key="2">
    <source>
        <dbReference type="EMBL" id="KAK3095551.1"/>
    </source>
</evidence>